<keyword evidence="2" id="KW-0812">Transmembrane</keyword>
<feature type="compositionally biased region" description="Basic and acidic residues" evidence="1">
    <location>
        <begin position="228"/>
        <end position="237"/>
    </location>
</feature>
<evidence type="ECO:0000259" key="3">
    <source>
        <dbReference type="Pfam" id="PF10756"/>
    </source>
</evidence>
<evidence type="ECO:0000313" key="4">
    <source>
        <dbReference type="EMBL" id="ANS27475.1"/>
    </source>
</evidence>
<accession>A0A1B1K4F6</accession>
<name>A0A1B1K4F6_RHOOP</name>
<evidence type="ECO:0000256" key="1">
    <source>
        <dbReference type="SAM" id="MobiDB-lite"/>
    </source>
</evidence>
<organism evidence="4 5">
    <name type="scientific">Rhodococcus opacus</name>
    <name type="common">Nocardia opaca</name>
    <dbReference type="NCBI Taxonomy" id="37919"/>
    <lineage>
        <taxon>Bacteria</taxon>
        <taxon>Bacillati</taxon>
        <taxon>Actinomycetota</taxon>
        <taxon>Actinomycetes</taxon>
        <taxon>Mycobacteriales</taxon>
        <taxon>Nocardiaceae</taxon>
        <taxon>Rhodococcus</taxon>
    </lineage>
</organism>
<feature type="domain" description="Low molecular weight protein antigen 6 PH" evidence="3">
    <location>
        <begin position="133"/>
        <end position="202"/>
    </location>
</feature>
<dbReference type="Proteomes" id="UP000186108">
    <property type="component" value="Chromosome"/>
</dbReference>
<dbReference type="AlphaFoldDB" id="A0A1B1K4F6"/>
<dbReference type="PATRIC" id="fig|37919.13.peg.2848"/>
<evidence type="ECO:0000313" key="5">
    <source>
        <dbReference type="Proteomes" id="UP000186108"/>
    </source>
</evidence>
<dbReference type="InterPro" id="IPR019692">
    <property type="entry name" value="CFP-6_PH"/>
</dbReference>
<feature type="region of interest" description="Disordered" evidence="1">
    <location>
        <begin position="1"/>
        <end position="21"/>
    </location>
</feature>
<reference evidence="4 5" key="1">
    <citation type="submission" date="2014-07" db="EMBL/GenBank/DDBJ databases">
        <authorList>
            <person name="Zhang J.E."/>
            <person name="Yang H."/>
            <person name="Guo J."/>
            <person name="Deng Z."/>
            <person name="Luo H."/>
            <person name="Luo M."/>
            <person name="Zhao B."/>
        </authorList>
    </citation>
    <scope>NUCLEOTIDE SEQUENCE [LARGE SCALE GENOMIC DNA]</scope>
    <source>
        <strain evidence="4 5">1CP</strain>
    </source>
</reference>
<dbReference type="EMBL" id="CP009111">
    <property type="protein sequence ID" value="ANS27475.1"/>
    <property type="molecule type" value="Genomic_DNA"/>
</dbReference>
<sequence>MLYEGGASLSGELKESTQATTRRPITSNSFCFTRSTVGALIVNSQLGESAVPEYEIHRLRCEDVEVSTPKQPVPPESSSHTTNPPKQVIRISPLAYLGCAFLLFAVSFPIFGWPAAFGWLVIAPIVAVAWVARVRTTVTPDGLEVRRLFGGRSLAWSEITGFRFPGRGWARATLTDGGEVTLPVVTFDRLPDIAKASGGRITDPYAAAAAADEAAHHADTESNGEQPVKNRPDTDGE</sequence>
<evidence type="ECO:0000256" key="2">
    <source>
        <dbReference type="SAM" id="Phobius"/>
    </source>
</evidence>
<keyword evidence="2" id="KW-1133">Transmembrane helix</keyword>
<keyword evidence="2" id="KW-0472">Membrane</keyword>
<dbReference type="Pfam" id="PF10756">
    <property type="entry name" value="bPH_6"/>
    <property type="match status" value="1"/>
</dbReference>
<feature type="transmembrane region" description="Helical" evidence="2">
    <location>
        <begin position="117"/>
        <end position="134"/>
    </location>
</feature>
<proteinExistence type="predicted"/>
<feature type="region of interest" description="Disordered" evidence="1">
    <location>
        <begin position="207"/>
        <end position="237"/>
    </location>
</feature>
<protein>
    <recommendedName>
        <fullName evidence="3">Low molecular weight protein antigen 6 PH domain-containing protein</fullName>
    </recommendedName>
</protein>
<gene>
    <name evidence="4" type="ORF">R1CP_13845</name>
</gene>